<feature type="binding site" evidence="9 10">
    <location>
        <begin position="57"/>
        <end position="59"/>
    </location>
    <ligand>
        <name>substrate</name>
    </ligand>
</feature>
<dbReference type="InterPro" id="IPR015824">
    <property type="entry name" value="Phosphoglycerate_kinase_N"/>
</dbReference>
<dbReference type="Proteomes" id="UP000585802">
    <property type="component" value="Unassembled WGS sequence"/>
</dbReference>
<feature type="binding site" evidence="10">
    <location>
        <position position="199"/>
    </location>
    <ligand>
        <name>(2R)-3-phosphoglycerate</name>
        <dbReference type="ChEBI" id="CHEBI:58272"/>
    </ligand>
</feature>
<dbReference type="SUPFAM" id="SSF53748">
    <property type="entry name" value="Phosphoglycerate kinase"/>
    <property type="match status" value="1"/>
</dbReference>
<comment type="catalytic activity">
    <reaction evidence="1 9 12">
        <text>(2R)-3-phosphoglycerate + ATP = (2R)-3-phospho-glyceroyl phosphate + ADP</text>
        <dbReference type="Rhea" id="RHEA:14801"/>
        <dbReference type="ChEBI" id="CHEBI:30616"/>
        <dbReference type="ChEBI" id="CHEBI:57604"/>
        <dbReference type="ChEBI" id="CHEBI:58272"/>
        <dbReference type="ChEBI" id="CHEBI:456216"/>
        <dbReference type="EC" id="2.7.2.3"/>
    </reaction>
</comment>
<dbReference type="EMBL" id="DUCX01000017">
    <property type="protein sequence ID" value="HIF36991.1"/>
    <property type="molecule type" value="Genomic_DNA"/>
</dbReference>
<dbReference type="PANTHER" id="PTHR11406">
    <property type="entry name" value="PHOSPHOGLYCERATE KINASE"/>
    <property type="match status" value="1"/>
</dbReference>
<evidence type="ECO:0000256" key="5">
    <source>
        <dbReference type="ARBA" id="ARBA00022679"/>
    </source>
</evidence>
<comment type="subcellular location">
    <subcellularLocation>
        <location evidence="9">Cytoplasm</location>
    </subcellularLocation>
</comment>
<dbReference type="HAMAP" id="MF_00145">
    <property type="entry name" value="Phosphoglyc_kinase"/>
    <property type="match status" value="1"/>
</dbReference>
<dbReference type="PIRSF" id="PIRSF000724">
    <property type="entry name" value="Pgk"/>
    <property type="match status" value="1"/>
</dbReference>
<reference evidence="14" key="1">
    <citation type="journal article" date="2019" name="bioRxiv">
        <title>Genome diversification in globally distributed novel marine Proteobacteria is linked to environmental adaptation.</title>
        <authorList>
            <person name="Zhou Z."/>
            <person name="Tran P.Q."/>
            <person name="Kieft K."/>
            <person name="Anantharaman K."/>
        </authorList>
    </citation>
    <scope>NUCLEOTIDE SEQUENCE [LARGE SCALE GENOMIC DNA]</scope>
</reference>
<feature type="binding site" evidence="10">
    <location>
        <position position="154"/>
    </location>
    <ligand>
        <name>(2R)-3-phosphoglycerate</name>
        <dbReference type="ChEBI" id="CHEBI:58272"/>
    </ligand>
</feature>
<evidence type="ECO:0000256" key="8">
    <source>
        <dbReference type="ARBA" id="ARBA00022840"/>
    </source>
</evidence>
<dbReference type="GO" id="GO:0004618">
    <property type="term" value="F:phosphoglycerate kinase activity"/>
    <property type="evidence" value="ECO:0007669"/>
    <property type="project" value="UniProtKB-UniRule"/>
</dbReference>
<evidence type="ECO:0000256" key="6">
    <source>
        <dbReference type="ARBA" id="ARBA00022741"/>
    </source>
</evidence>
<dbReference type="AlphaFoldDB" id="A0A7J4GVN6"/>
<evidence type="ECO:0000313" key="13">
    <source>
        <dbReference type="EMBL" id="HIF36991.1"/>
    </source>
</evidence>
<evidence type="ECO:0000256" key="4">
    <source>
        <dbReference type="ARBA" id="ARBA00016471"/>
    </source>
</evidence>
<dbReference type="InterPro" id="IPR001576">
    <property type="entry name" value="Phosphoglycerate_kinase"/>
</dbReference>
<keyword evidence="7 9" id="KW-0418">Kinase</keyword>
<dbReference type="GO" id="GO:0043531">
    <property type="term" value="F:ADP binding"/>
    <property type="evidence" value="ECO:0007669"/>
    <property type="project" value="TreeGrafter"/>
</dbReference>
<organism evidence="13 14">
    <name type="scientific">Marine Group III euryarchaeote</name>
    <dbReference type="NCBI Taxonomy" id="2173149"/>
    <lineage>
        <taxon>Archaea</taxon>
        <taxon>Methanobacteriati</taxon>
        <taxon>Thermoplasmatota</taxon>
        <taxon>Thermoplasmata</taxon>
        <taxon>Candidatus Thermoprofundales</taxon>
    </lineage>
</organism>
<keyword evidence="5 9" id="KW-0808">Transferase</keyword>
<comment type="pathway">
    <text evidence="9">Carbohydrate degradation; glycolysis; pyruvate from D-glyceraldehyde 3-phosphate: step 2/5.</text>
</comment>
<dbReference type="GO" id="GO:0006096">
    <property type="term" value="P:glycolytic process"/>
    <property type="evidence" value="ECO:0007669"/>
    <property type="project" value="UniProtKB-UniRule"/>
</dbReference>
<keyword evidence="9" id="KW-0324">Glycolysis</keyword>
<feature type="binding site" evidence="9">
    <location>
        <position position="74"/>
    </location>
    <ligand>
        <name>substrate</name>
    </ligand>
</feature>
<dbReference type="InterPro" id="IPR036043">
    <property type="entry name" value="Phosphoglycerate_kinase_sf"/>
</dbReference>
<proteinExistence type="inferred from homology"/>
<comment type="caution">
    <text evidence="9">Lacks conserved residue(s) required for the propagation of feature annotation.</text>
</comment>
<comment type="subunit">
    <text evidence="9">Monomer.</text>
</comment>
<dbReference type="UniPathway" id="UPA00109">
    <property type="reaction ID" value="UER00185"/>
</dbReference>
<dbReference type="GO" id="GO:0005829">
    <property type="term" value="C:cytosol"/>
    <property type="evidence" value="ECO:0007669"/>
    <property type="project" value="TreeGrafter"/>
</dbReference>
<evidence type="ECO:0000256" key="11">
    <source>
        <dbReference type="PIRSR" id="PIRSR000724-2"/>
    </source>
</evidence>
<keyword evidence="8 9" id="KW-0067">ATP-binding</keyword>
<dbReference type="EC" id="2.7.2.3" evidence="3 9"/>
<sequence length="451" mass="49864">MSENNQHKGLQTTLLRPVGQNSGYTTVDGEFDTLKDRSFLTIDDFKIEGKVIILRVDINSSVNPENGDILDNTRIKRHADTVKELSEKKAKIIILAHQSRPGKLDFISLEKHAKMMAEIININIDFIPDLYGKKAMDSIQKMKEGQIIMLENVRFDKEEIELNTFENDNFEKQAKSKMVTKLSPIADLFVNDAFAAAHRCQPSLVGFAEELPAVAGRVMQRELDFLGKAIASGPQPRIAVLGGSKAADSISISEYFLKKEITYILTGGVVANLFLMAEGIDIGVPSTTFIKNNVPNYKVIISKAKKLLKKYPDRIIYPNDVALNEEGERIGVHTESLPTKYPIHDIGLDTLVKYIKYIDKAGTIIANGPMGVFENAKFAIGTREVFKAISNNPNMTVVGGGETAMAFNQMGLTSKVEHVSTGGGACIAFMADETMPALEAMRRSKIKYNKK</sequence>
<feature type="binding site" evidence="9">
    <location>
        <position position="154"/>
    </location>
    <ligand>
        <name>substrate</name>
    </ligand>
</feature>
<evidence type="ECO:0000256" key="9">
    <source>
        <dbReference type="HAMAP-Rule" id="MF_00145"/>
    </source>
</evidence>
<dbReference type="GO" id="GO:0006094">
    <property type="term" value="P:gluconeogenesis"/>
    <property type="evidence" value="ECO:0007669"/>
    <property type="project" value="TreeGrafter"/>
</dbReference>
<dbReference type="PRINTS" id="PR00477">
    <property type="entry name" value="PHGLYCKINASE"/>
</dbReference>
<accession>A0A7J4GVN6</accession>
<feature type="binding site" evidence="9 11">
    <location>
        <position position="374"/>
    </location>
    <ligand>
        <name>ATP</name>
        <dbReference type="ChEBI" id="CHEBI:30616"/>
    </ligand>
</feature>
<feature type="binding site" evidence="9 10">
    <location>
        <begin position="97"/>
        <end position="100"/>
    </location>
    <ligand>
        <name>substrate</name>
    </ligand>
</feature>
<comment type="similarity">
    <text evidence="2 9 12">Belongs to the phosphoglycerate kinase family.</text>
</comment>
<feature type="binding site" evidence="9">
    <location>
        <position position="199"/>
    </location>
    <ligand>
        <name>substrate</name>
    </ligand>
</feature>
<comment type="caution">
    <text evidence="13">The sequence shown here is derived from an EMBL/GenBank/DDBJ whole genome shotgun (WGS) entry which is preliminary data.</text>
</comment>
<evidence type="ECO:0000256" key="2">
    <source>
        <dbReference type="ARBA" id="ARBA00008982"/>
    </source>
</evidence>
<keyword evidence="9" id="KW-0963">Cytoplasm</keyword>
<gene>
    <name evidence="9 13" type="primary">pgk</name>
    <name evidence="13" type="ORF">EYQ70_01020</name>
</gene>
<evidence type="ECO:0000256" key="7">
    <source>
        <dbReference type="ARBA" id="ARBA00022777"/>
    </source>
</evidence>
<protein>
    <recommendedName>
        <fullName evidence="4 9">Phosphoglycerate kinase</fullName>
        <ecNumber evidence="3 9">2.7.2.3</ecNumber>
    </recommendedName>
</protein>
<feature type="binding site" evidence="9">
    <location>
        <begin position="400"/>
        <end position="403"/>
    </location>
    <ligand>
        <name>ATP</name>
        <dbReference type="ChEBI" id="CHEBI:30616"/>
    </ligand>
</feature>
<evidence type="ECO:0000256" key="12">
    <source>
        <dbReference type="RuleBase" id="RU000532"/>
    </source>
</evidence>
<dbReference type="PANTHER" id="PTHR11406:SF23">
    <property type="entry name" value="PHOSPHOGLYCERATE KINASE 1, CHLOROPLASTIC-RELATED"/>
    <property type="match status" value="1"/>
</dbReference>
<evidence type="ECO:0000256" key="10">
    <source>
        <dbReference type="PIRSR" id="PIRSR000724-1"/>
    </source>
</evidence>
<feature type="binding site" evidence="10">
    <location>
        <position position="74"/>
    </location>
    <ligand>
        <name>(2R)-3-phosphoglycerate</name>
        <dbReference type="ChEBI" id="CHEBI:58272"/>
    </ligand>
</feature>
<dbReference type="FunFam" id="3.40.50.1260:FF:000006">
    <property type="entry name" value="Phosphoglycerate kinase"/>
    <property type="match status" value="1"/>
</dbReference>
<evidence type="ECO:0000256" key="3">
    <source>
        <dbReference type="ARBA" id="ARBA00013061"/>
    </source>
</evidence>
<evidence type="ECO:0000313" key="14">
    <source>
        <dbReference type="Proteomes" id="UP000585802"/>
    </source>
</evidence>
<name>A0A7J4GVN6_9ARCH</name>
<keyword evidence="6 9" id="KW-0547">Nucleotide-binding</keyword>
<dbReference type="Gene3D" id="3.40.50.1260">
    <property type="entry name" value="Phosphoglycerate kinase, N-terminal domain"/>
    <property type="match status" value="2"/>
</dbReference>
<evidence type="ECO:0000256" key="1">
    <source>
        <dbReference type="ARBA" id="ARBA00000642"/>
    </source>
</evidence>
<dbReference type="GO" id="GO:0005524">
    <property type="term" value="F:ATP binding"/>
    <property type="evidence" value="ECO:0007669"/>
    <property type="project" value="UniProtKB-KW"/>
</dbReference>
<dbReference type="Pfam" id="PF00162">
    <property type="entry name" value="PGK"/>
    <property type="match status" value="1"/>
</dbReference>